<dbReference type="GO" id="GO:0016705">
    <property type="term" value="F:oxidoreductase activity, acting on paired donors, with incorporation or reduction of molecular oxygen"/>
    <property type="evidence" value="ECO:0007669"/>
    <property type="project" value="InterPro"/>
</dbReference>
<evidence type="ECO:0000256" key="1">
    <source>
        <dbReference type="ARBA" id="ARBA00023002"/>
    </source>
</evidence>
<dbReference type="EMBL" id="VMNW02000020">
    <property type="protein sequence ID" value="KAA9160752.1"/>
    <property type="molecule type" value="Genomic_DNA"/>
</dbReference>
<dbReference type="AlphaFoldDB" id="A0A5N0V8A4"/>
<dbReference type="PANTHER" id="PTHR43244">
    <property type="match status" value="1"/>
</dbReference>
<dbReference type="Gene3D" id="3.20.20.30">
    <property type="entry name" value="Luciferase-like domain"/>
    <property type="match status" value="1"/>
</dbReference>
<comment type="caution">
    <text evidence="3">The sequence shown here is derived from an EMBL/GenBank/DDBJ whole genome shotgun (WGS) entry which is preliminary data.</text>
</comment>
<organism evidence="3 4">
    <name type="scientific">Amycolatopsis acidicola</name>
    <dbReference type="NCBI Taxonomy" id="2596893"/>
    <lineage>
        <taxon>Bacteria</taxon>
        <taxon>Bacillati</taxon>
        <taxon>Actinomycetota</taxon>
        <taxon>Actinomycetes</taxon>
        <taxon>Pseudonocardiales</taxon>
        <taxon>Pseudonocardiaceae</taxon>
        <taxon>Amycolatopsis</taxon>
    </lineage>
</organism>
<dbReference type="Proteomes" id="UP000319769">
    <property type="component" value="Unassembled WGS sequence"/>
</dbReference>
<proteinExistence type="predicted"/>
<dbReference type="InterPro" id="IPR011251">
    <property type="entry name" value="Luciferase-like_dom"/>
</dbReference>
<sequence length="340" mass="37161">MGEPVEFAMQFTVTEPVFTRAHADELIELGRMADGYGLHSIGIGDTGFRLSDAVSRTTLLALGTTRALVGLRPTNPWTRDPQIAAAFLATLDSMTGGRAFMEIATGDSAVRSIGRKPATRARLTEYVACVRDLLANGRGSFQGREIRAYGGARPPVRISIGAEGPRMLELAGEIGDAVSIGTGVTAEVVSWSLDRVARGGRGAEPWFTVRSALDDDREAARAQVRASLASILHHSMRHGVEDRLVPEEFHAAIRDYVRGYTLAEHQSTGGANERLMERLGLTGFAMQRWGLAGDAADWIERIGELRANGIRRIWLANRGRMPQLKRMLRTFGEDVLPRVR</sequence>
<dbReference type="RefSeq" id="WP_144748103.1">
    <property type="nucleotide sequence ID" value="NZ_VMNW02000020.1"/>
</dbReference>
<keyword evidence="4" id="KW-1185">Reference proteome</keyword>
<dbReference type="OrthoDB" id="7816697at2"/>
<dbReference type="InterPro" id="IPR036661">
    <property type="entry name" value="Luciferase-like_sf"/>
</dbReference>
<keyword evidence="1" id="KW-0560">Oxidoreductase</keyword>
<evidence type="ECO:0000313" key="4">
    <source>
        <dbReference type="Proteomes" id="UP000319769"/>
    </source>
</evidence>
<reference evidence="3" key="1">
    <citation type="submission" date="2019-09" db="EMBL/GenBank/DDBJ databases">
        <authorList>
            <person name="Teo W.F.A."/>
            <person name="Duangmal K."/>
        </authorList>
    </citation>
    <scope>NUCLEOTIDE SEQUENCE [LARGE SCALE GENOMIC DNA]</scope>
    <source>
        <strain evidence="3">K81G1</strain>
    </source>
</reference>
<dbReference type="CDD" id="cd01097">
    <property type="entry name" value="Tetrahydromethanopterin_reductase"/>
    <property type="match status" value="1"/>
</dbReference>
<gene>
    <name evidence="3" type="ORF">FPZ12_016555</name>
</gene>
<evidence type="ECO:0000313" key="3">
    <source>
        <dbReference type="EMBL" id="KAA9160752.1"/>
    </source>
</evidence>
<evidence type="ECO:0000259" key="2">
    <source>
        <dbReference type="Pfam" id="PF00296"/>
    </source>
</evidence>
<protein>
    <submittedName>
        <fullName evidence="3">LLM class flavin-dependent oxidoreductase</fullName>
    </submittedName>
</protein>
<accession>A0A5N0V8A4</accession>
<feature type="domain" description="Luciferase-like" evidence="2">
    <location>
        <begin position="21"/>
        <end position="311"/>
    </location>
</feature>
<dbReference type="SUPFAM" id="SSF51679">
    <property type="entry name" value="Bacterial luciferase-like"/>
    <property type="match status" value="1"/>
</dbReference>
<dbReference type="PANTHER" id="PTHR43244:SF1">
    <property type="entry name" value="5,10-METHYLENETETRAHYDROMETHANOPTERIN REDUCTASE"/>
    <property type="match status" value="1"/>
</dbReference>
<dbReference type="InterPro" id="IPR050564">
    <property type="entry name" value="F420-G6PD/mer"/>
</dbReference>
<name>A0A5N0V8A4_9PSEU</name>
<dbReference type="Pfam" id="PF00296">
    <property type="entry name" value="Bac_luciferase"/>
    <property type="match status" value="1"/>
</dbReference>